<feature type="region of interest" description="Disordered" evidence="1">
    <location>
        <begin position="1"/>
        <end position="22"/>
    </location>
</feature>
<protein>
    <submittedName>
        <fullName evidence="2">Uncharacterized protein</fullName>
    </submittedName>
</protein>
<reference evidence="2" key="1">
    <citation type="journal article" date="2022" name="bioRxiv">
        <title>Sequencing and chromosome-scale assembly of the giantPleurodeles waltlgenome.</title>
        <authorList>
            <person name="Brown T."/>
            <person name="Elewa A."/>
            <person name="Iarovenko S."/>
            <person name="Subramanian E."/>
            <person name="Araus A.J."/>
            <person name="Petzold A."/>
            <person name="Susuki M."/>
            <person name="Suzuki K.-i.T."/>
            <person name="Hayashi T."/>
            <person name="Toyoda A."/>
            <person name="Oliveira C."/>
            <person name="Osipova E."/>
            <person name="Leigh N.D."/>
            <person name="Simon A."/>
            <person name="Yun M.H."/>
        </authorList>
    </citation>
    <scope>NUCLEOTIDE SEQUENCE</scope>
    <source>
        <strain evidence="2">20211129_DDA</strain>
        <tissue evidence="2">Liver</tissue>
    </source>
</reference>
<name>A0AAV7SPG5_PLEWA</name>
<dbReference type="EMBL" id="JANPWB010000008">
    <property type="protein sequence ID" value="KAJ1165974.1"/>
    <property type="molecule type" value="Genomic_DNA"/>
</dbReference>
<organism evidence="2 3">
    <name type="scientific">Pleurodeles waltl</name>
    <name type="common">Iberian ribbed newt</name>
    <dbReference type="NCBI Taxonomy" id="8319"/>
    <lineage>
        <taxon>Eukaryota</taxon>
        <taxon>Metazoa</taxon>
        <taxon>Chordata</taxon>
        <taxon>Craniata</taxon>
        <taxon>Vertebrata</taxon>
        <taxon>Euteleostomi</taxon>
        <taxon>Amphibia</taxon>
        <taxon>Batrachia</taxon>
        <taxon>Caudata</taxon>
        <taxon>Salamandroidea</taxon>
        <taxon>Salamandridae</taxon>
        <taxon>Pleurodelinae</taxon>
        <taxon>Pleurodeles</taxon>
    </lineage>
</organism>
<feature type="region of interest" description="Disordered" evidence="1">
    <location>
        <begin position="51"/>
        <end position="86"/>
    </location>
</feature>
<gene>
    <name evidence="2" type="ORF">NDU88_006390</name>
</gene>
<comment type="caution">
    <text evidence="2">The sequence shown here is derived from an EMBL/GenBank/DDBJ whole genome shotgun (WGS) entry which is preliminary data.</text>
</comment>
<proteinExistence type="predicted"/>
<accession>A0AAV7SPG5</accession>
<sequence>MKWRPGGKAGRTAAGGESSDLDIRVPNVEVYRAEEREWWRPDSLEKVSQMETEWKAMPGSGGGTESREPFGYRDSIDDCRNSEAKM</sequence>
<evidence type="ECO:0000313" key="3">
    <source>
        <dbReference type="Proteomes" id="UP001066276"/>
    </source>
</evidence>
<evidence type="ECO:0000256" key="1">
    <source>
        <dbReference type="SAM" id="MobiDB-lite"/>
    </source>
</evidence>
<dbReference type="AlphaFoldDB" id="A0AAV7SPG5"/>
<evidence type="ECO:0000313" key="2">
    <source>
        <dbReference type="EMBL" id="KAJ1165974.1"/>
    </source>
</evidence>
<dbReference type="Proteomes" id="UP001066276">
    <property type="component" value="Chromosome 4_2"/>
</dbReference>
<keyword evidence="3" id="KW-1185">Reference proteome</keyword>
<feature type="compositionally biased region" description="Basic and acidic residues" evidence="1">
    <location>
        <begin position="65"/>
        <end position="86"/>
    </location>
</feature>